<dbReference type="AlphaFoldDB" id="A0A6A5ZWW7"/>
<sequence>MLPSRMFLRTFRAAGARVPAYVQRIPRTIPRDMLSTSTPRLFSTTYARRYDDSYSNSSSSSGSHVLDTSSSFSESTSPSSTWSSSTLEPTFVNQLLHDGLLESSSTSSASKSASKSASNSGNQHGGGCTPHRCSYEADKAAFKARTEAQIAAAQAKREAAEAATEYKRVAAVKTGLVRFIEDHHGVTAGTQLEWLLKYSQDRKILQKLLDALQHNANQPADNPESIQIKDKLKDFLDRYFEFNTAVGNSFLGALGRPNDPTALLKLHERLVRGVELKTQAEWFLFGYVTLFGVIFAICFCTVMTCELASRSGLLSEVGKTPLPTQSSSEQEKEEKADEMPATPECTSAAPSQTQEHTTTTKTVGVSTQEMVSCLGFISLCVVFLDLLFTF</sequence>
<dbReference type="Proteomes" id="UP000799770">
    <property type="component" value="Unassembled WGS sequence"/>
</dbReference>
<keyword evidence="4" id="KW-1185">Reference proteome</keyword>
<feature type="compositionally biased region" description="Low complexity" evidence="1">
    <location>
        <begin position="351"/>
        <end position="360"/>
    </location>
</feature>
<evidence type="ECO:0000313" key="3">
    <source>
        <dbReference type="EMBL" id="KAF2122781.1"/>
    </source>
</evidence>
<feature type="region of interest" description="Disordered" evidence="1">
    <location>
        <begin position="319"/>
        <end position="360"/>
    </location>
</feature>
<protein>
    <recommendedName>
        <fullName evidence="5">Transmembrane protein</fullName>
    </recommendedName>
</protein>
<feature type="transmembrane region" description="Helical" evidence="2">
    <location>
        <begin position="282"/>
        <end position="304"/>
    </location>
</feature>
<dbReference type="EMBL" id="ML977310">
    <property type="protein sequence ID" value="KAF2122781.1"/>
    <property type="molecule type" value="Genomic_DNA"/>
</dbReference>
<evidence type="ECO:0000256" key="1">
    <source>
        <dbReference type="SAM" id="MobiDB-lite"/>
    </source>
</evidence>
<accession>A0A6A5ZWW7</accession>
<name>A0A6A5ZWW7_9PLEO</name>
<feature type="region of interest" description="Disordered" evidence="1">
    <location>
        <begin position="103"/>
        <end position="129"/>
    </location>
</feature>
<reference evidence="3" key="1">
    <citation type="journal article" date="2020" name="Stud. Mycol.">
        <title>101 Dothideomycetes genomes: a test case for predicting lifestyles and emergence of pathogens.</title>
        <authorList>
            <person name="Haridas S."/>
            <person name="Albert R."/>
            <person name="Binder M."/>
            <person name="Bloem J."/>
            <person name="Labutti K."/>
            <person name="Salamov A."/>
            <person name="Andreopoulos B."/>
            <person name="Baker S."/>
            <person name="Barry K."/>
            <person name="Bills G."/>
            <person name="Bluhm B."/>
            <person name="Cannon C."/>
            <person name="Castanera R."/>
            <person name="Culley D."/>
            <person name="Daum C."/>
            <person name="Ezra D."/>
            <person name="Gonzalez J."/>
            <person name="Henrissat B."/>
            <person name="Kuo A."/>
            <person name="Liang C."/>
            <person name="Lipzen A."/>
            <person name="Lutzoni F."/>
            <person name="Magnuson J."/>
            <person name="Mondo S."/>
            <person name="Nolan M."/>
            <person name="Ohm R."/>
            <person name="Pangilinan J."/>
            <person name="Park H.-J."/>
            <person name="Ramirez L."/>
            <person name="Alfaro M."/>
            <person name="Sun H."/>
            <person name="Tritt A."/>
            <person name="Yoshinaga Y."/>
            <person name="Zwiers L.-H."/>
            <person name="Turgeon B."/>
            <person name="Goodwin S."/>
            <person name="Spatafora J."/>
            <person name="Crous P."/>
            <person name="Grigoriev I."/>
        </authorList>
    </citation>
    <scope>NUCLEOTIDE SEQUENCE</scope>
    <source>
        <strain evidence="3">CBS 627.86</strain>
    </source>
</reference>
<keyword evidence="2" id="KW-0812">Transmembrane</keyword>
<proteinExistence type="predicted"/>
<evidence type="ECO:0000313" key="4">
    <source>
        <dbReference type="Proteomes" id="UP000799770"/>
    </source>
</evidence>
<gene>
    <name evidence="3" type="ORF">BDV96DRAFT_639349</name>
</gene>
<feature type="transmembrane region" description="Helical" evidence="2">
    <location>
        <begin position="369"/>
        <end position="388"/>
    </location>
</feature>
<organism evidence="3 4">
    <name type="scientific">Lophiotrema nucula</name>
    <dbReference type="NCBI Taxonomy" id="690887"/>
    <lineage>
        <taxon>Eukaryota</taxon>
        <taxon>Fungi</taxon>
        <taxon>Dikarya</taxon>
        <taxon>Ascomycota</taxon>
        <taxon>Pezizomycotina</taxon>
        <taxon>Dothideomycetes</taxon>
        <taxon>Pleosporomycetidae</taxon>
        <taxon>Pleosporales</taxon>
        <taxon>Lophiotremataceae</taxon>
        <taxon>Lophiotrema</taxon>
    </lineage>
</organism>
<feature type="region of interest" description="Disordered" evidence="1">
    <location>
        <begin position="52"/>
        <end position="85"/>
    </location>
</feature>
<feature type="compositionally biased region" description="Low complexity" evidence="1">
    <location>
        <begin position="103"/>
        <end position="120"/>
    </location>
</feature>
<keyword evidence="2" id="KW-1133">Transmembrane helix</keyword>
<evidence type="ECO:0008006" key="5">
    <source>
        <dbReference type="Google" id="ProtNLM"/>
    </source>
</evidence>
<feature type="compositionally biased region" description="Basic and acidic residues" evidence="1">
    <location>
        <begin position="329"/>
        <end position="338"/>
    </location>
</feature>
<evidence type="ECO:0000256" key="2">
    <source>
        <dbReference type="SAM" id="Phobius"/>
    </source>
</evidence>
<feature type="compositionally biased region" description="Low complexity" evidence="1">
    <location>
        <begin position="53"/>
        <end position="85"/>
    </location>
</feature>
<keyword evidence="2" id="KW-0472">Membrane</keyword>